<dbReference type="Proteomes" id="UP000622580">
    <property type="component" value="Unassembled WGS sequence"/>
</dbReference>
<keyword evidence="3" id="KW-1185">Reference proteome</keyword>
<dbReference type="Pfam" id="PF00501">
    <property type="entry name" value="AMP-binding"/>
    <property type="match status" value="1"/>
</dbReference>
<dbReference type="InterPro" id="IPR000873">
    <property type="entry name" value="AMP-dep_synth/lig_dom"/>
</dbReference>
<dbReference type="Gene3D" id="3.40.50.12780">
    <property type="entry name" value="N-terminal domain of ligase-like"/>
    <property type="match status" value="1"/>
</dbReference>
<accession>A0A941D3U7</accession>
<dbReference type="EMBL" id="JAGSGD010000001">
    <property type="protein sequence ID" value="MBR7621114.1"/>
    <property type="molecule type" value="Genomic_DNA"/>
</dbReference>
<proteinExistence type="predicted"/>
<dbReference type="PROSITE" id="PS00455">
    <property type="entry name" value="AMP_BINDING"/>
    <property type="match status" value="1"/>
</dbReference>
<gene>
    <name evidence="2" type="ORF">JKL49_17100</name>
</gene>
<evidence type="ECO:0000313" key="3">
    <source>
        <dbReference type="Proteomes" id="UP000622580"/>
    </source>
</evidence>
<comment type="caution">
    <text evidence="2">The sequence shown here is derived from an EMBL/GenBank/DDBJ whole genome shotgun (WGS) entry which is preliminary data.</text>
</comment>
<dbReference type="InterPro" id="IPR042099">
    <property type="entry name" value="ANL_N_sf"/>
</dbReference>
<dbReference type="RefSeq" id="WP_215342020.1">
    <property type="nucleotide sequence ID" value="NZ_JAGSGD010000001.1"/>
</dbReference>
<name>A0A941D3U7_9CAUL</name>
<organism evidence="2 3">
    <name type="scientific">Phenylobacterium glaciei</name>
    <dbReference type="NCBI Taxonomy" id="2803784"/>
    <lineage>
        <taxon>Bacteria</taxon>
        <taxon>Pseudomonadati</taxon>
        <taxon>Pseudomonadota</taxon>
        <taxon>Alphaproteobacteria</taxon>
        <taxon>Caulobacterales</taxon>
        <taxon>Caulobacteraceae</taxon>
        <taxon>Phenylobacterium</taxon>
    </lineage>
</organism>
<dbReference type="AlphaFoldDB" id="A0A941D3U7"/>
<reference evidence="2" key="1">
    <citation type="submission" date="2021-04" db="EMBL/GenBank/DDBJ databases">
        <title>Draft genome assembly of strain Phenylobacterium sp. 20VBR1 using MiniION and Illumina platforms.</title>
        <authorList>
            <person name="Thomas F.A."/>
            <person name="Krishnan K.P."/>
            <person name="Sinha R.K."/>
        </authorList>
    </citation>
    <scope>NUCLEOTIDE SEQUENCE</scope>
    <source>
        <strain evidence="2">20VBR1</strain>
    </source>
</reference>
<feature type="domain" description="AMP-dependent synthetase/ligase" evidence="1">
    <location>
        <begin position="52"/>
        <end position="421"/>
    </location>
</feature>
<evidence type="ECO:0000259" key="1">
    <source>
        <dbReference type="Pfam" id="PF00501"/>
    </source>
</evidence>
<dbReference type="SUPFAM" id="SSF56801">
    <property type="entry name" value="Acetyl-CoA synthetase-like"/>
    <property type="match status" value="1"/>
</dbReference>
<protein>
    <submittedName>
        <fullName evidence="2">Feruloyl-CoA synthase</fullName>
    </submittedName>
</protein>
<dbReference type="PANTHER" id="PTHR24096">
    <property type="entry name" value="LONG-CHAIN-FATTY-ACID--COA LIGASE"/>
    <property type="match status" value="1"/>
</dbReference>
<evidence type="ECO:0000313" key="2">
    <source>
        <dbReference type="EMBL" id="MBR7621114.1"/>
    </source>
</evidence>
<dbReference type="PANTHER" id="PTHR24096:SF420">
    <property type="entry name" value="LONG-CHAIN-FATTY-ACID--COA LIGASE-RELATED"/>
    <property type="match status" value="1"/>
</dbReference>
<dbReference type="InterPro" id="IPR020845">
    <property type="entry name" value="AMP-binding_CS"/>
</dbReference>
<sequence>MDADLNLATAPFRDARFAPRRVEIEHRDNGEIIVSNPTPYSTAFTTTTEALAHWAARTPSATWLAERFGEGWRTISYAEALGSVSAIAGGLRELGVVSERPLLILARNGIDHALIKYAAMSQGMPVAPVSPQYGLPGANLSRLAHAVEVLKPAAIYTEDAELFIAALEAPFLGGLPVIAGKNARAGDVPLERLLKSRPAAPTAQPDDHAKYLLTSGSTGLPKAVICTHRSMAWNAAQIRACFEDDEAPVMVNSAPWSHSLGANSILHMSTHRGGAVYIDAGQPVAGRFAETVRNLKDIAPTYQNMVPAGWMLFAGELERDDDLARTFFSRVRLLQYGGAALGQEINDRIQAVAIRTVGERISFASGYGATETGPTAATVHWHNGRMGLIGLPVPGTTVKLAPSGEKLEFRVKGPQITAGYLGRPDLTAQSRDEEGFYLLGDAARFVDPADPAQGMVFDGRLSENFKLASGTFVTVGDLRVAAVSAIGDAVTDAVVCGENQEGVGLMFYPNPDIAPVAVAAAVRLGLEAFNAKAKGAGGRIGRALVLDGPPDAGAGEITDKGYIAQALARSRRSETVAKLFADPPSSDVMVF</sequence>
<dbReference type="GO" id="GO:0016405">
    <property type="term" value="F:CoA-ligase activity"/>
    <property type="evidence" value="ECO:0007669"/>
    <property type="project" value="TreeGrafter"/>
</dbReference>